<dbReference type="EMBL" id="JBBNAE010000002">
    <property type="protein sequence ID" value="KAK9146460.1"/>
    <property type="molecule type" value="Genomic_DNA"/>
</dbReference>
<dbReference type="SUPFAM" id="SSF48452">
    <property type="entry name" value="TPR-like"/>
    <property type="match status" value="1"/>
</dbReference>
<dbReference type="GO" id="GO:0005737">
    <property type="term" value="C:cytoplasm"/>
    <property type="evidence" value="ECO:0007669"/>
    <property type="project" value="TreeGrafter"/>
</dbReference>
<accession>A0AAP0K899</accession>
<evidence type="ECO:0000313" key="3">
    <source>
        <dbReference type="EMBL" id="KAK9146460.1"/>
    </source>
</evidence>
<name>A0AAP0K899_9MAGN</name>
<dbReference type="InterPro" id="IPR044534">
    <property type="entry name" value="TTL1-4"/>
</dbReference>
<evidence type="ECO:0000256" key="1">
    <source>
        <dbReference type="PROSITE-ProRule" id="PRU00339"/>
    </source>
</evidence>
<dbReference type="InterPro" id="IPR011990">
    <property type="entry name" value="TPR-like_helical_dom_sf"/>
</dbReference>
<dbReference type="Proteomes" id="UP001417504">
    <property type="component" value="Unassembled WGS sequence"/>
</dbReference>
<comment type="caution">
    <text evidence="3">The sequence shown here is derived from an EMBL/GenBank/DDBJ whole genome shotgun (WGS) entry which is preliminary data.</text>
</comment>
<evidence type="ECO:0000256" key="2">
    <source>
        <dbReference type="SAM" id="MobiDB-lite"/>
    </source>
</evidence>
<protein>
    <submittedName>
        <fullName evidence="3">Uncharacterized protein</fullName>
    </submittedName>
</protein>
<dbReference type="SMART" id="SM00028">
    <property type="entry name" value="TPR"/>
    <property type="match status" value="4"/>
</dbReference>
<feature type="repeat" description="TPR" evidence="1">
    <location>
        <begin position="234"/>
        <end position="267"/>
    </location>
</feature>
<dbReference type="PANTHER" id="PTHR46050">
    <property type="entry name" value="TPR REPEAT-CONTAINING THIOREDOXIN"/>
    <property type="match status" value="1"/>
</dbReference>
<dbReference type="PANTHER" id="PTHR46050:SF7">
    <property type="entry name" value="TETRATRICOPEPTIDE REPEAT (TPR)-LIKE SUPERFAMILY PROTEIN"/>
    <property type="match status" value="1"/>
</dbReference>
<feature type="region of interest" description="Disordered" evidence="2">
    <location>
        <begin position="83"/>
        <end position="117"/>
    </location>
</feature>
<dbReference type="InterPro" id="IPR019734">
    <property type="entry name" value="TPR_rpt"/>
</dbReference>
<dbReference type="Gene3D" id="1.25.40.10">
    <property type="entry name" value="Tetratricopeptide repeat domain"/>
    <property type="match status" value="1"/>
</dbReference>
<evidence type="ECO:0000313" key="4">
    <source>
        <dbReference type="Proteomes" id="UP001417504"/>
    </source>
</evidence>
<feature type="compositionally biased region" description="Low complexity" evidence="2">
    <location>
        <begin position="91"/>
        <end position="104"/>
    </location>
</feature>
<dbReference type="PROSITE" id="PS50005">
    <property type="entry name" value="TPR"/>
    <property type="match status" value="1"/>
</dbReference>
<proteinExistence type="predicted"/>
<keyword evidence="4" id="KW-1185">Reference proteome</keyword>
<gene>
    <name evidence="3" type="ORF">Sjap_006363</name>
</gene>
<organism evidence="3 4">
    <name type="scientific">Stephania japonica</name>
    <dbReference type="NCBI Taxonomy" id="461633"/>
    <lineage>
        <taxon>Eukaryota</taxon>
        <taxon>Viridiplantae</taxon>
        <taxon>Streptophyta</taxon>
        <taxon>Embryophyta</taxon>
        <taxon>Tracheophyta</taxon>
        <taxon>Spermatophyta</taxon>
        <taxon>Magnoliopsida</taxon>
        <taxon>Ranunculales</taxon>
        <taxon>Menispermaceae</taxon>
        <taxon>Menispermoideae</taxon>
        <taxon>Cissampelideae</taxon>
        <taxon>Stephania</taxon>
    </lineage>
</organism>
<keyword evidence="1" id="KW-0802">TPR repeat</keyword>
<sequence length="419" mass="46558">MSKEVVEDLSPKKYVGCGLFHGVRLGGHFLKHRRTASMSSFPILNSNSLEKSNQRRVGSDEFLYLDTSNFVEAPDKPIAKPITSSRHYRRSSLPSSYSSFSNGSMTQGGGYGRRAPVPKETININSELDSLITDHQQAKECCSLIRASSGNVMLLRQFGNLRPPGISNPNTQHYSNSINYNVHNTSNSTSIRRDGCNDSIPKGKYASDNAIGNGANEAGYPGRWRRAISKGLDAEKLKTMGNEEFRKGRVVEALALYDRAIAVNPEIATCRINKGVVLASMDRLLEAVFECREAVRIDSSYRRAHHFLGALYLRLGEPEKSLEHFKLSGQEAKNDDIAKAVELQGYINNFNEAKKQRNWMTVLKEAEHAISSGADSALQVFIFKAEALLKLHRHEEASKTLNKAPKFALDDCVPSFMGR</sequence>
<reference evidence="3 4" key="1">
    <citation type="submission" date="2024-01" db="EMBL/GenBank/DDBJ databases">
        <title>Genome assemblies of Stephania.</title>
        <authorList>
            <person name="Yang L."/>
        </authorList>
    </citation>
    <scope>NUCLEOTIDE SEQUENCE [LARGE SCALE GENOMIC DNA]</scope>
    <source>
        <strain evidence="3">QJT</strain>
        <tissue evidence="3">Leaf</tissue>
    </source>
</reference>
<dbReference type="AlphaFoldDB" id="A0AAP0K899"/>